<organism evidence="1 2">
    <name type="scientific">Cupriavidus pinatubonensis</name>
    <dbReference type="NCBI Taxonomy" id="248026"/>
    <lineage>
        <taxon>Bacteria</taxon>
        <taxon>Pseudomonadati</taxon>
        <taxon>Pseudomonadota</taxon>
        <taxon>Betaproteobacteria</taxon>
        <taxon>Burkholderiales</taxon>
        <taxon>Burkholderiaceae</taxon>
        <taxon>Cupriavidus</taxon>
    </lineage>
</organism>
<proteinExistence type="predicted"/>
<evidence type="ECO:0000313" key="2">
    <source>
        <dbReference type="Proteomes" id="UP000701702"/>
    </source>
</evidence>
<sequence length="79" mass="8622">MMEQLSPVVAIAVLRQEVTATRIGFDSTPEQRERFLPDLIDVRMLPIPDGTNQILMLIEGRELTGIQATRPSSGATSAA</sequence>
<dbReference type="Proteomes" id="UP000701702">
    <property type="component" value="Unassembled WGS sequence"/>
</dbReference>
<keyword evidence="2" id="KW-1185">Reference proteome</keyword>
<dbReference type="EMBL" id="CAJZAF010000055">
    <property type="protein sequence ID" value="CAG9186931.1"/>
    <property type="molecule type" value="Genomic_DNA"/>
</dbReference>
<accession>A0ABM8Y2E7</accession>
<evidence type="ECO:0000313" key="1">
    <source>
        <dbReference type="EMBL" id="CAG9186931.1"/>
    </source>
</evidence>
<comment type="caution">
    <text evidence="1">The sequence shown here is derived from an EMBL/GenBank/DDBJ whole genome shotgun (WGS) entry which is preliminary data.</text>
</comment>
<reference evidence="1 2" key="1">
    <citation type="submission" date="2021-08" db="EMBL/GenBank/DDBJ databases">
        <authorList>
            <person name="Peeters C."/>
        </authorList>
    </citation>
    <scope>NUCLEOTIDE SEQUENCE [LARGE SCALE GENOMIC DNA]</scope>
    <source>
        <strain evidence="1 2">LMG 23994</strain>
    </source>
</reference>
<gene>
    <name evidence="1" type="ORF">LMG23994_06457</name>
</gene>
<protein>
    <submittedName>
        <fullName evidence="1">Uncharacterized protein</fullName>
    </submittedName>
</protein>
<name>A0ABM8Y2E7_9BURK</name>